<proteinExistence type="predicted"/>
<name>A0ABU5JPZ2_9ACTN</name>
<dbReference type="Proteomes" id="UP001290101">
    <property type="component" value="Unassembled WGS sequence"/>
</dbReference>
<dbReference type="RefSeq" id="WP_322444067.1">
    <property type="nucleotide sequence ID" value="NZ_JAXOTQ010000090.1"/>
</dbReference>
<evidence type="ECO:0000313" key="2">
    <source>
        <dbReference type="EMBL" id="MDZ5494611.1"/>
    </source>
</evidence>
<dbReference type="EMBL" id="JAXOTQ010000090">
    <property type="protein sequence ID" value="MDZ5494611.1"/>
    <property type="molecule type" value="Genomic_DNA"/>
</dbReference>
<feature type="compositionally biased region" description="Basic residues" evidence="1">
    <location>
        <begin position="52"/>
        <end position="64"/>
    </location>
</feature>
<accession>A0ABU5JPZ2</accession>
<sequence length="64" mass="7025">MELAAAVEPLVVMARTNEQVDDLLDRLAQKASELPIGRLSATDDKPPELVRGHNRAPHLVRGSR</sequence>
<gene>
    <name evidence="2" type="ORF">U2F25_35130</name>
</gene>
<comment type="caution">
    <text evidence="2">The sequence shown here is derived from an EMBL/GenBank/DDBJ whole genome shotgun (WGS) entry which is preliminary data.</text>
</comment>
<evidence type="ECO:0000256" key="1">
    <source>
        <dbReference type="SAM" id="MobiDB-lite"/>
    </source>
</evidence>
<feature type="region of interest" description="Disordered" evidence="1">
    <location>
        <begin position="38"/>
        <end position="64"/>
    </location>
</feature>
<reference evidence="2 3" key="1">
    <citation type="submission" date="2023-12" db="EMBL/GenBank/DDBJ databases">
        <title>Micromonospora sp. nov., isolated from Atacama Desert.</title>
        <authorList>
            <person name="Carro L."/>
            <person name="Golinska P."/>
            <person name="Klenk H.-P."/>
            <person name="Goodfellow M."/>
        </authorList>
    </citation>
    <scope>NUCLEOTIDE SEQUENCE [LARGE SCALE GENOMIC DNA]</scope>
    <source>
        <strain evidence="2 3">4G53</strain>
    </source>
</reference>
<organism evidence="2 3">
    <name type="scientific">Micromonospora sicca</name>
    <dbReference type="NCBI Taxonomy" id="2202420"/>
    <lineage>
        <taxon>Bacteria</taxon>
        <taxon>Bacillati</taxon>
        <taxon>Actinomycetota</taxon>
        <taxon>Actinomycetes</taxon>
        <taxon>Micromonosporales</taxon>
        <taxon>Micromonosporaceae</taxon>
        <taxon>Micromonospora</taxon>
    </lineage>
</organism>
<protein>
    <submittedName>
        <fullName evidence="2">Uncharacterized protein</fullName>
    </submittedName>
</protein>
<evidence type="ECO:0000313" key="3">
    <source>
        <dbReference type="Proteomes" id="UP001290101"/>
    </source>
</evidence>
<keyword evidence="3" id="KW-1185">Reference proteome</keyword>
<feature type="compositionally biased region" description="Basic and acidic residues" evidence="1">
    <location>
        <begin position="41"/>
        <end position="51"/>
    </location>
</feature>